<dbReference type="GO" id="GO:0003676">
    <property type="term" value="F:nucleic acid binding"/>
    <property type="evidence" value="ECO:0007669"/>
    <property type="project" value="InterPro"/>
</dbReference>
<dbReference type="EMBL" id="CP020477">
    <property type="protein sequence ID" value="ARM74597.1"/>
    <property type="molecule type" value="Genomic_DNA"/>
</dbReference>
<dbReference type="Proteomes" id="UP000193404">
    <property type="component" value="Chromosome"/>
</dbReference>
<reference evidence="1 2" key="1">
    <citation type="submission" date="2017-03" db="EMBL/GenBank/DDBJ databases">
        <title>Sulfur activation and transportation mechanism of thermophilic Archaea Acidianus manzaensis YN-25.</title>
        <authorList>
            <person name="Ma Y."/>
            <person name="Yang Y."/>
            <person name="Xia J."/>
        </authorList>
    </citation>
    <scope>NUCLEOTIDE SEQUENCE [LARGE SCALE GENOMIC DNA]</scope>
    <source>
        <strain evidence="1 2">YN-25</strain>
    </source>
</reference>
<proteinExistence type="predicted"/>
<dbReference type="Gene3D" id="3.30.420.10">
    <property type="entry name" value="Ribonuclease H-like superfamily/Ribonuclease H"/>
    <property type="match status" value="1"/>
</dbReference>
<accession>A0A1W6JWG2</accession>
<evidence type="ECO:0000313" key="1">
    <source>
        <dbReference type="EMBL" id="ARM74597.1"/>
    </source>
</evidence>
<dbReference type="InterPro" id="IPR012337">
    <property type="entry name" value="RNaseH-like_sf"/>
</dbReference>
<dbReference type="STRING" id="282676.B6F84_00165"/>
<evidence type="ECO:0000313" key="2">
    <source>
        <dbReference type="Proteomes" id="UP000193404"/>
    </source>
</evidence>
<dbReference type="GeneID" id="41589285"/>
<dbReference type="AlphaFoldDB" id="A0A1W6JWG2"/>
<dbReference type="OrthoDB" id="350025at2157"/>
<name>A0A1W6JWG2_9CREN</name>
<dbReference type="InterPro" id="IPR036397">
    <property type="entry name" value="RNaseH_sf"/>
</dbReference>
<dbReference type="SUPFAM" id="SSF53098">
    <property type="entry name" value="Ribonuclease H-like"/>
    <property type="match status" value="1"/>
</dbReference>
<keyword evidence="2" id="KW-1185">Reference proteome</keyword>
<dbReference type="KEGG" id="aman:B6F84_00165"/>
<protein>
    <submittedName>
        <fullName evidence="1">Uncharacterized protein</fullName>
    </submittedName>
</protein>
<gene>
    <name evidence="1" type="ORF">B6F84_00165</name>
</gene>
<dbReference type="RefSeq" id="WP_148690342.1">
    <property type="nucleotide sequence ID" value="NZ_CP020477.1"/>
</dbReference>
<sequence>MQIFLTLETYRTGIAFHNEKVITIGVKASYEDKEDTLIWNEWDLGNEMELITKFYNFLNDRLNEIDSKNLKFFSKEKDVLERVFVYGFNITRFDIPLLIQKGVEYNINDLPDMNLMWGNLIVTDYLQLLLTLNRMKYHGLNWNNFARLLVKAGYKVPKIEISGREIKELYENGDYSKIIDRVNAKLEVLYQASKFLRSLDLRWIYSGNSRNFRGRSKRS</sequence>
<organism evidence="1 2">
    <name type="scientific">Acidianus manzaensis</name>
    <dbReference type="NCBI Taxonomy" id="282676"/>
    <lineage>
        <taxon>Archaea</taxon>
        <taxon>Thermoproteota</taxon>
        <taxon>Thermoprotei</taxon>
        <taxon>Sulfolobales</taxon>
        <taxon>Sulfolobaceae</taxon>
        <taxon>Acidianus</taxon>
    </lineage>
</organism>